<gene>
    <name evidence="2" type="ORF">KC19_4G025800</name>
</gene>
<reference evidence="2" key="1">
    <citation type="submission" date="2020-06" db="EMBL/GenBank/DDBJ databases">
        <title>WGS assembly of Ceratodon purpureus strain R40.</title>
        <authorList>
            <person name="Carey S.B."/>
            <person name="Jenkins J."/>
            <person name="Shu S."/>
            <person name="Lovell J.T."/>
            <person name="Sreedasyam A."/>
            <person name="Maumus F."/>
            <person name="Tiley G.P."/>
            <person name="Fernandez-Pozo N."/>
            <person name="Barry K."/>
            <person name="Chen C."/>
            <person name="Wang M."/>
            <person name="Lipzen A."/>
            <person name="Daum C."/>
            <person name="Saski C.A."/>
            <person name="Payton A.C."/>
            <person name="Mcbreen J.C."/>
            <person name="Conrad R.E."/>
            <person name="Kollar L.M."/>
            <person name="Olsson S."/>
            <person name="Huttunen S."/>
            <person name="Landis J.B."/>
            <person name="Wickett N.J."/>
            <person name="Johnson M.G."/>
            <person name="Rensing S.A."/>
            <person name="Grimwood J."/>
            <person name="Schmutz J."/>
            <person name="Mcdaniel S.F."/>
        </authorList>
    </citation>
    <scope>NUCLEOTIDE SEQUENCE</scope>
    <source>
        <strain evidence="2">R40</strain>
    </source>
</reference>
<dbReference type="Proteomes" id="UP000822688">
    <property type="component" value="Chromosome 4"/>
</dbReference>
<feature type="signal peptide" evidence="1">
    <location>
        <begin position="1"/>
        <end position="18"/>
    </location>
</feature>
<dbReference type="AlphaFoldDB" id="A0A8T0I660"/>
<evidence type="ECO:0000256" key="1">
    <source>
        <dbReference type="SAM" id="SignalP"/>
    </source>
</evidence>
<keyword evidence="3" id="KW-1185">Reference proteome</keyword>
<proteinExistence type="predicted"/>
<evidence type="ECO:0000313" key="3">
    <source>
        <dbReference type="Proteomes" id="UP000822688"/>
    </source>
</evidence>
<comment type="caution">
    <text evidence="2">The sequence shown here is derived from an EMBL/GenBank/DDBJ whole genome shotgun (WGS) entry which is preliminary data.</text>
</comment>
<name>A0A8T0I660_CERPU</name>
<feature type="chain" id="PRO_5035762489" evidence="1">
    <location>
        <begin position="19"/>
        <end position="87"/>
    </location>
</feature>
<evidence type="ECO:0000313" key="2">
    <source>
        <dbReference type="EMBL" id="KAG0578479.1"/>
    </source>
</evidence>
<dbReference type="EMBL" id="CM026424">
    <property type="protein sequence ID" value="KAG0578479.1"/>
    <property type="molecule type" value="Genomic_DNA"/>
</dbReference>
<sequence length="87" mass="10087">MVFLHHWSWILFLRKLIGLKNMPNQLDVVCTSLGAVWSRLVSVINTVPFHGTNTPILNVIQDLNCWWLLSMRGWRGASNPFFSIYSK</sequence>
<protein>
    <submittedName>
        <fullName evidence="2">Uncharacterized protein</fullName>
    </submittedName>
</protein>
<accession>A0A8T0I660</accession>
<keyword evidence="1" id="KW-0732">Signal</keyword>
<organism evidence="2 3">
    <name type="scientific">Ceratodon purpureus</name>
    <name type="common">Fire moss</name>
    <name type="synonym">Dicranum purpureum</name>
    <dbReference type="NCBI Taxonomy" id="3225"/>
    <lineage>
        <taxon>Eukaryota</taxon>
        <taxon>Viridiplantae</taxon>
        <taxon>Streptophyta</taxon>
        <taxon>Embryophyta</taxon>
        <taxon>Bryophyta</taxon>
        <taxon>Bryophytina</taxon>
        <taxon>Bryopsida</taxon>
        <taxon>Dicranidae</taxon>
        <taxon>Pseudoditrichales</taxon>
        <taxon>Ditrichaceae</taxon>
        <taxon>Ceratodon</taxon>
    </lineage>
</organism>